<feature type="domain" description="SUI1" evidence="6">
    <location>
        <begin position="31"/>
        <end position="101"/>
    </location>
</feature>
<dbReference type="GeneTree" id="ENSGT00390000015789"/>
<reference evidence="7" key="2">
    <citation type="submission" date="2025-09" db="UniProtKB">
        <authorList>
            <consortium name="Ensembl"/>
        </authorList>
    </citation>
    <scope>IDENTIFICATION</scope>
</reference>
<evidence type="ECO:0000256" key="2">
    <source>
        <dbReference type="ARBA" id="ARBA00022540"/>
    </source>
</evidence>
<dbReference type="GO" id="GO:0003743">
    <property type="term" value="F:translation initiation factor activity"/>
    <property type="evidence" value="ECO:0007669"/>
    <property type="project" value="UniProtKB-KW"/>
</dbReference>
<dbReference type="NCBIfam" id="TIGR01160">
    <property type="entry name" value="SUI1_MOF2"/>
    <property type="match status" value="1"/>
</dbReference>
<dbReference type="STRING" id="32473.ENSXCOP00000000160"/>
<evidence type="ECO:0000313" key="7">
    <source>
        <dbReference type="Ensembl" id="ENSXCOP00000000160.1"/>
    </source>
</evidence>
<dbReference type="RefSeq" id="XP_027898529.1">
    <property type="nucleotide sequence ID" value="XM_028042728.1"/>
</dbReference>
<dbReference type="Proteomes" id="UP000261380">
    <property type="component" value="Unplaced"/>
</dbReference>
<sequence>MSAIQNLQTFDPFADATKGDDRLPAGTEDYIHIRIQQRNGRKTLTTVQGISADYDKKKLVKAFKKKFACNGTVIEHPEYGEVIQLQGDQRKNICQFLIEVIDLAKEEQLKVHGF</sequence>
<reference evidence="7" key="1">
    <citation type="submission" date="2025-08" db="UniProtKB">
        <authorList>
            <consortium name="Ensembl"/>
        </authorList>
    </citation>
    <scope>IDENTIFICATION</scope>
</reference>
<protein>
    <recommendedName>
        <fullName evidence="6">SUI1 domain-containing protein</fullName>
    </recommendedName>
</protein>
<dbReference type="GO" id="GO:0010468">
    <property type="term" value="P:regulation of gene expression"/>
    <property type="evidence" value="ECO:0007669"/>
    <property type="project" value="UniProtKB-ARBA"/>
</dbReference>
<name>A0A3B5KQK6_9TELE</name>
<keyword evidence="4" id="KW-0648">Protein biosynthesis</keyword>
<proteinExistence type="inferred from homology"/>
<keyword evidence="2" id="KW-0396">Initiation factor</keyword>
<organism evidence="7 8">
    <name type="scientific">Xiphophorus couchianus</name>
    <name type="common">Monterrey platyfish</name>
    <dbReference type="NCBI Taxonomy" id="32473"/>
    <lineage>
        <taxon>Eukaryota</taxon>
        <taxon>Metazoa</taxon>
        <taxon>Chordata</taxon>
        <taxon>Craniata</taxon>
        <taxon>Vertebrata</taxon>
        <taxon>Euteleostomi</taxon>
        <taxon>Actinopterygii</taxon>
        <taxon>Neopterygii</taxon>
        <taxon>Teleostei</taxon>
        <taxon>Neoteleostei</taxon>
        <taxon>Acanthomorphata</taxon>
        <taxon>Ovalentaria</taxon>
        <taxon>Atherinomorphae</taxon>
        <taxon>Cyprinodontiformes</taxon>
        <taxon>Poeciliidae</taxon>
        <taxon>Poeciliinae</taxon>
        <taxon>Xiphophorus</taxon>
    </lineage>
</organism>
<keyword evidence="8" id="KW-1185">Reference proteome</keyword>
<evidence type="ECO:0000256" key="5">
    <source>
        <dbReference type="ARBA" id="ARBA00022990"/>
    </source>
</evidence>
<dbReference type="PANTHER" id="PTHR10388">
    <property type="entry name" value="EUKARYOTIC TRANSLATION INITIATION FACTOR SUI1"/>
    <property type="match status" value="1"/>
</dbReference>
<dbReference type="GeneID" id="114160242"/>
<dbReference type="PIRSF" id="PIRSF004499">
    <property type="entry name" value="SUI1_euk"/>
    <property type="match status" value="1"/>
</dbReference>
<dbReference type="FunFam" id="3.30.780.10:FF:000003">
    <property type="entry name" value="Eukaryotic translation initiation factor 1b"/>
    <property type="match status" value="1"/>
</dbReference>
<dbReference type="SUPFAM" id="SSF55159">
    <property type="entry name" value="eIF1-like"/>
    <property type="match status" value="1"/>
</dbReference>
<dbReference type="InterPro" id="IPR001950">
    <property type="entry name" value="SUI1"/>
</dbReference>
<dbReference type="GO" id="GO:0080090">
    <property type="term" value="P:regulation of primary metabolic process"/>
    <property type="evidence" value="ECO:0007669"/>
    <property type="project" value="UniProtKB-ARBA"/>
</dbReference>
<dbReference type="InterPro" id="IPR005874">
    <property type="entry name" value="SUI1_euk"/>
</dbReference>
<evidence type="ECO:0000256" key="1">
    <source>
        <dbReference type="ARBA" id="ARBA00005422"/>
    </source>
</evidence>
<dbReference type="CDD" id="cd11566">
    <property type="entry name" value="eIF1_SUI1"/>
    <property type="match status" value="1"/>
</dbReference>
<keyword evidence="5" id="KW-0007">Acetylation</keyword>
<accession>A0A3B5KQK6</accession>
<dbReference type="CTD" id="10209"/>
<evidence type="ECO:0000256" key="4">
    <source>
        <dbReference type="ARBA" id="ARBA00022917"/>
    </source>
</evidence>
<dbReference type="Pfam" id="PF01253">
    <property type="entry name" value="SUI1"/>
    <property type="match status" value="1"/>
</dbReference>
<evidence type="ECO:0000313" key="8">
    <source>
        <dbReference type="Proteomes" id="UP000261380"/>
    </source>
</evidence>
<dbReference type="InterPro" id="IPR036877">
    <property type="entry name" value="SUI1_dom_sf"/>
</dbReference>
<dbReference type="Gene3D" id="3.30.780.10">
    <property type="entry name" value="SUI1-like domain"/>
    <property type="match status" value="1"/>
</dbReference>
<comment type="similarity">
    <text evidence="1">Belongs to the SUI1 family.</text>
</comment>
<dbReference type="KEGG" id="xco:114160242"/>
<dbReference type="PROSITE" id="PS50296">
    <property type="entry name" value="SUI1"/>
    <property type="match status" value="1"/>
</dbReference>
<dbReference type="Ensembl" id="ENSXCOT00000000165.1">
    <property type="protein sequence ID" value="ENSXCOP00000000160.1"/>
    <property type="gene ID" value="ENSXCOG00000000158.1"/>
</dbReference>
<dbReference type="AlphaFoldDB" id="A0A3B5KQK6"/>
<evidence type="ECO:0000259" key="6">
    <source>
        <dbReference type="PROSITE" id="PS50296"/>
    </source>
</evidence>
<evidence type="ECO:0000256" key="3">
    <source>
        <dbReference type="ARBA" id="ARBA00022553"/>
    </source>
</evidence>
<keyword evidence="3" id="KW-0597">Phosphoprotein</keyword>